<evidence type="ECO:0000313" key="10">
    <source>
        <dbReference type="EMBL" id="KZD24550.1"/>
    </source>
</evidence>
<dbReference type="PANTHER" id="PTHR30272">
    <property type="entry name" value="3-HYDROXYACYL-[ACYL-CARRIER-PROTEIN] DEHYDRATASE"/>
    <property type="match status" value="1"/>
</dbReference>
<dbReference type="InterPro" id="IPR010084">
    <property type="entry name" value="FabZ"/>
</dbReference>
<dbReference type="FunFam" id="3.10.129.10:FF:000001">
    <property type="entry name" value="3-hydroxyacyl-[acyl-carrier-protein] dehydratase FabZ"/>
    <property type="match status" value="1"/>
</dbReference>
<dbReference type="KEGG" id="trb:HB776_06585"/>
<name>A0A164ABI0_9BRAD</name>
<dbReference type="SUPFAM" id="SSF54637">
    <property type="entry name" value="Thioesterase/thiol ester dehydrase-isomerase"/>
    <property type="match status" value="1"/>
</dbReference>
<dbReference type="GO" id="GO:0016020">
    <property type="term" value="C:membrane"/>
    <property type="evidence" value="ECO:0007669"/>
    <property type="project" value="GOC"/>
</dbReference>
<dbReference type="Pfam" id="PF07977">
    <property type="entry name" value="FabA"/>
    <property type="match status" value="1"/>
</dbReference>
<keyword evidence="4 9" id="KW-0444">Lipid biosynthesis</keyword>
<dbReference type="NCBIfam" id="TIGR01750">
    <property type="entry name" value="fabZ"/>
    <property type="match status" value="1"/>
</dbReference>
<evidence type="ECO:0000313" key="11">
    <source>
        <dbReference type="EMBL" id="QND70936.1"/>
    </source>
</evidence>
<gene>
    <name evidence="9 11" type="primary">fabZ</name>
    <name evidence="10" type="ORF">A4A58_22035</name>
    <name evidence="11" type="ORF">HB776_06585</name>
</gene>
<comment type="subcellular location">
    <subcellularLocation>
        <location evidence="1 9">Cytoplasm</location>
    </subcellularLocation>
</comment>
<keyword evidence="3 9" id="KW-0963">Cytoplasm</keyword>
<dbReference type="EMBL" id="LVYV01000003">
    <property type="protein sequence ID" value="KZD24550.1"/>
    <property type="molecule type" value="Genomic_DNA"/>
</dbReference>
<evidence type="ECO:0000256" key="8">
    <source>
        <dbReference type="ARBA" id="ARBA00025049"/>
    </source>
</evidence>
<keyword evidence="7 9" id="KW-0456">Lyase</keyword>
<comment type="catalytic activity">
    <reaction evidence="9">
        <text>a (3R)-hydroxyacyl-[ACP] = a (2E)-enoyl-[ACP] + H2O</text>
        <dbReference type="Rhea" id="RHEA:13097"/>
        <dbReference type="Rhea" id="RHEA-COMP:9925"/>
        <dbReference type="Rhea" id="RHEA-COMP:9945"/>
        <dbReference type="ChEBI" id="CHEBI:15377"/>
        <dbReference type="ChEBI" id="CHEBI:78784"/>
        <dbReference type="ChEBI" id="CHEBI:78827"/>
        <dbReference type="EC" id="4.2.1.59"/>
    </reaction>
</comment>
<dbReference type="Proteomes" id="UP000076574">
    <property type="component" value="Unassembled WGS sequence"/>
</dbReference>
<reference evidence="10 12" key="1">
    <citation type="submission" date="2016-03" db="EMBL/GenBank/DDBJ databases">
        <title>Microsymbionts genomes from the relict species Vavilovia formosa (Stev.) Fed.</title>
        <authorList>
            <person name="Kopat V."/>
            <person name="Chirak E."/>
            <person name="Kimeklis A."/>
            <person name="Andronov E."/>
        </authorList>
    </citation>
    <scope>NUCLEOTIDE SEQUENCE [LARGE SCALE GENOMIC DNA]</scope>
    <source>
        <strain evidence="10 12">Vaf07</strain>
    </source>
</reference>
<accession>A0A164ABI0</accession>
<dbReference type="STRING" id="943830.A4A58_22035"/>
<dbReference type="InterPro" id="IPR029069">
    <property type="entry name" value="HotDog_dom_sf"/>
</dbReference>
<dbReference type="OrthoDB" id="9772788at2"/>
<organism evidence="10 12">
    <name type="scientific">Tardiphaga robiniae</name>
    <dbReference type="NCBI Taxonomy" id="943830"/>
    <lineage>
        <taxon>Bacteria</taxon>
        <taxon>Pseudomonadati</taxon>
        <taxon>Pseudomonadota</taxon>
        <taxon>Alphaproteobacteria</taxon>
        <taxon>Hyphomicrobiales</taxon>
        <taxon>Nitrobacteraceae</taxon>
        <taxon>Tardiphaga</taxon>
    </lineage>
</organism>
<dbReference type="InterPro" id="IPR013114">
    <property type="entry name" value="FabA_FabZ"/>
</dbReference>
<keyword evidence="6 9" id="KW-0443">Lipid metabolism</keyword>
<evidence type="ECO:0000313" key="12">
    <source>
        <dbReference type="Proteomes" id="UP000076574"/>
    </source>
</evidence>
<evidence type="ECO:0000256" key="1">
    <source>
        <dbReference type="ARBA" id="ARBA00004496"/>
    </source>
</evidence>
<dbReference type="HAMAP" id="MF_00406">
    <property type="entry name" value="FabZ"/>
    <property type="match status" value="1"/>
</dbReference>
<dbReference type="RefSeq" id="WP_068730861.1">
    <property type="nucleotide sequence ID" value="NZ_CP050292.1"/>
</dbReference>
<sequence length="159" mass="17603">MSQDLPSDGASPIIIETVDINTILKTLPHRYPFLLIDRVVNIRKDFSGIGIKNVTINEPAFLGHFPDRPVYPGVLMIEGMAQTAGVIGISSVEGTEKPRAVYFLTIDKCKFRKPVMPGDTIEYHLHLIGRKKAMWWFHGDAKVNGKVVAEADVGAMLTD</sequence>
<dbReference type="GO" id="GO:0009245">
    <property type="term" value="P:lipid A biosynthetic process"/>
    <property type="evidence" value="ECO:0007669"/>
    <property type="project" value="UniProtKB-UniRule"/>
</dbReference>
<evidence type="ECO:0000256" key="3">
    <source>
        <dbReference type="ARBA" id="ARBA00022490"/>
    </source>
</evidence>
<dbReference type="Proteomes" id="UP000515291">
    <property type="component" value="Chromosome"/>
</dbReference>
<dbReference type="PANTHER" id="PTHR30272:SF1">
    <property type="entry name" value="3-HYDROXYACYL-[ACYL-CARRIER-PROTEIN] DEHYDRATASE"/>
    <property type="match status" value="1"/>
</dbReference>
<keyword evidence="5 9" id="KW-0441">Lipid A biosynthesis</keyword>
<reference evidence="11" key="3">
    <citation type="journal article" date="2020" name="Mol. Plant Microbe Interact.">
        <title>Complete genome sequences of four natural Pseudomonas isolates that catabolize a wide range of aromatic compounds relevant to lignin valorization.</title>
        <authorList>
            <person name="Hatmaker E.A."/>
            <person name="Presle G."/>
            <person name="Cannon O."/>
            <person name="Guss A.M."/>
            <person name="Elkins J.G."/>
        </authorList>
    </citation>
    <scope>NUCLEOTIDE SEQUENCE</scope>
    <source>
        <strain evidence="11">581</strain>
    </source>
</reference>
<evidence type="ECO:0000256" key="9">
    <source>
        <dbReference type="HAMAP-Rule" id="MF_00406"/>
    </source>
</evidence>
<comment type="function">
    <text evidence="8 9">Involved in unsaturated fatty acids biosynthesis. Catalyzes the dehydration of short chain beta-hydroxyacyl-ACPs and long chain saturated and unsaturated beta-hydroxyacyl-ACPs.</text>
</comment>
<dbReference type="NCBIfam" id="NF000582">
    <property type="entry name" value="PRK00006.1"/>
    <property type="match status" value="1"/>
</dbReference>
<dbReference type="Gene3D" id="3.10.129.10">
    <property type="entry name" value="Hotdog Thioesterase"/>
    <property type="match status" value="1"/>
</dbReference>
<dbReference type="EC" id="4.2.1.59" evidence="9"/>
<keyword evidence="12" id="KW-1185">Reference proteome</keyword>
<dbReference type="CDD" id="cd01288">
    <property type="entry name" value="FabZ"/>
    <property type="match status" value="1"/>
</dbReference>
<evidence type="ECO:0000256" key="2">
    <source>
        <dbReference type="ARBA" id="ARBA00009174"/>
    </source>
</evidence>
<dbReference type="EMBL" id="CP050292">
    <property type="protein sequence ID" value="QND70936.1"/>
    <property type="molecule type" value="Genomic_DNA"/>
</dbReference>
<dbReference type="GO" id="GO:0005737">
    <property type="term" value="C:cytoplasm"/>
    <property type="evidence" value="ECO:0007669"/>
    <property type="project" value="UniProtKB-SubCell"/>
</dbReference>
<proteinExistence type="inferred from homology"/>
<evidence type="ECO:0000256" key="4">
    <source>
        <dbReference type="ARBA" id="ARBA00022516"/>
    </source>
</evidence>
<dbReference type="GO" id="GO:0006633">
    <property type="term" value="P:fatty acid biosynthetic process"/>
    <property type="evidence" value="ECO:0007669"/>
    <property type="project" value="UniProtKB-UniRule"/>
</dbReference>
<evidence type="ECO:0000313" key="13">
    <source>
        <dbReference type="Proteomes" id="UP000515291"/>
    </source>
</evidence>
<feature type="active site" evidence="9">
    <location>
        <position position="64"/>
    </location>
</feature>
<dbReference type="AlphaFoldDB" id="A0A164ABI0"/>
<evidence type="ECO:0000256" key="7">
    <source>
        <dbReference type="ARBA" id="ARBA00023239"/>
    </source>
</evidence>
<protein>
    <recommendedName>
        <fullName evidence="9">3-hydroxyacyl-[acyl-carrier-protein] dehydratase FabZ</fullName>
        <ecNumber evidence="9">4.2.1.59</ecNumber>
    </recommendedName>
    <alternativeName>
        <fullName evidence="9">(3R)-hydroxymyristoyl-[acyl-carrier-protein] dehydratase</fullName>
        <shortName evidence="9">(3R)-hydroxymyristoyl-ACP dehydrase</shortName>
    </alternativeName>
    <alternativeName>
        <fullName evidence="9">Beta-hydroxyacyl-ACP dehydratase</fullName>
    </alternativeName>
</protein>
<reference evidence="13" key="2">
    <citation type="journal article" date="2020" name="Mol. Plant Microbe">
        <title>Rhizobial microsymbionts of the narrowly endemic Oxytropis species growing in Kamchatka are characterized by significant genetic diversity and possess a set of genes that are associated with T3SS and T6SS secretion systems and can affect the development of symbiosis.</title>
        <authorList>
            <person name="Safronova V."/>
            <person name="Guro P."/>
            <person name="Sazanova A."/>
            <person name="Kuznetsova I."/>
            <person name="Belimov A."/>
            <person name="Yakubov V."/>
            <person name="Chirak E."/>
            <person name="Afonin A."/>
            <person name="Gogolev Y."/>
            <person name="Andronov E."/>
            <person name="Tikhonovich I."/>
        </authorList>
    </citation>
    <scope>NUCLEOTIDE SEQUENCE [LARGE SCALE GENOMIC DNA]</scope>
    <source>
        <strain evidence="13">581</strain>
    </source>
</reference>
<evidence type="ECO:0000256" key="5">
    <source>
        <dbReference type="ARBA" id="ARBA00022556"/>
    </source>
</evidence>
<evidence type="ECO:0000256" key="6">
    <source>
        <dbReference type="ARBA" id="ARBA00023098"/>
    </source>
</evidence>
<comment type="similarity">
    <text evidence="2 9">Belongs to the thioester dehydratase family. FabZ subfamily.</text>
</comment>
<dbReference type="GO" id="GO:0019171">
    <property type="term" value="F:(3R)-hydroxyacyl-[acyl-carrier-protein] dehydratase activity"/>
    <property type="evidence" value="ECO:0007669"/>
    <property type="project" value="UniProtKB-EC"/>
</dbReference>